<dbReference type="InterPro" id="IPR025743">
    <property type="entry name" value="TssM1_N"/>
</dbReference>
<gene>
    <name evidence="6" type="primary">tssM</name>
    <name evidence="6" type="ORF">FOT62_22465</name>
</gene>
<dbReference type="Pfam" id="PF06744">
    <property type="entry name" value="IcmF_C"/>
    <property type="match status" value="1"/>
</dbReference>
<evidence type="ECO:0000259" key="2">
    <source>
        <dbReference type="Pfam" id="PF06744"/>
    </source>
</evidence>
<proteinExistence type="predicted"/>
<evidence type="ECO:0000259" key="3">
    <source>
        <dbReference type="Pfam" id="PF06761"/>
    </source>
</evidence>
<dbReference type="InterPro" id="IPR053156">
    <property type="entry name" value="T6SS_TssM-like"/>
</dbReference>
<dbReference type="InterPro" id="IPR017731">
    <property type="entry name" value="TssM1-like"/>
</dbReference>
<feature type="domain" description="Type VI secretion system component TssM1 N-terminal" evidence="4">
    <location>
        <begin position="201"/>
        <end position="453"/>
    </location>
</feature>
<dbReference type="PANTHER" id="PTHR36153:SF5">
    <property type="entry name" value="EXPORTED PROTEIN"/>
    <property type="match status" value="1"/>
</dbReference>
<evidence type="ECO:0000313" key="7">
    <source>
        <dbReference type="Proteomes" id="UP000321126"/>
    </source>
</evidence>
<accession>A0A5C7BXQ5</accession>
<evidence type="ECO:0000313" key="6">
    <source>
        <dbReference type="EMBL" id="TXE27336.1"/>
    </source>
</evidence>
<feature type="domain" description="Type VI secretion system component TssM1 helical" evidence="5">
    <location>
        <begin position="935"/>
        <end position="997"/>
    </location>
</feature>
<dbReference type="SUPFAM" id="SSF52540">
    <property type="entry name" value="P-loop containing nucleoside triphosphate hydrolases"/>
    <property type="match status" value="1"/>
</dbReference>
<evidence type="ECO:0000259" key="4">
    <source>
        <dbReference type="Pfam" id="PF14331"/>
    </source>
</evidence>
<dbReference type="Pfam" id="PF14331">
    <property type="entry name" value="IcmF-related_N"/>
    <property type="match status" value="1"/>
</dbReference>
<keyword evidence="1" id="KW-0472">Membrane</keyword>
<evidence type="ECO:0000259" key="5">
    <source>
        <dbReference type="Pfam" id="PF21070"/>
    </source>
</evidence>
<keyword evidence="1" id="KW-1133">Transmembrane helix</keyword>
<dbReference type="RefSeq" id="WP_147882626.1">
    <property type="nucleotide sequence ID" value="NZ_VOUQ01000018.1"/>
</dbReference>
<dbReference type="InterPro" id="IPR027417">
    <property type="entry name" value="P-loop_NTPase"/>
</dbReference>
<dbReference type="PANTHER" id="PTHR36153">
    <property type="entry name" value="INNER MEMBRANE PROTEIN-RELATED"/>
    <property type="match status" value="1"/>
</dbReference>
<evidence type="ECO:0000256" key="1">
    <source>
        <dbReference type="SAM" id="Phobius"/>
    </source>
</evidence>
<name>A0A5C7BXQ5_SERMA</name>
<feature type="transmembrane region" description="Helical" evidence="1">
    <location>
        <begin position="20"/>
        <end position="38"/>
    </location>
</feature>
<dbReference type="Pfam" id="PF06761">
    <property type="entry name" value="IcmF-related"/>
    <property type="match status" value="1"/>
</dbReference>
<dbReference type="Proteomes" id="UP000321126">
    <property type="component" value="Unassembled WGS sequence"/>
</dbReference>
<protein>
    <submittedName>
        <fullName evidence="6">Type VI secretion system membrane subunit TssM</fullName>
    </submittedName>
</protein>
<dbReference type="AlphaFoldDB" id="A0A5C7BXQ5"/>
<feature type="domain" description="IcmF-related" evidence="3">
    <location>
        <begin position="506"/>
        <end position="818"/>
    </location>
</feature>
<dbReference type="InterPro" id="IPR009612">
    <property type="entry name" value="IcmF-rel"/>
</dbReference>
<feature type="domain" description="Type VI secretion system IcmF C-terminal" evidence="2">
    <location>
        <begin position="1038"/>
        <end position="1144"/>
    </location>
</feature>
<reference evidence="6 7" key="1">
    <citation type="submission" date="2019-07" db="EMBL/GenBank/DDBJ databases">
        <title>Serratia strains were isolated from fresh produce.</title>
        <authorList>
            <person name="Cho G.-S."/>
            <person name="Stein M."/>
            <person name="Lee W."/>
            <person name="Suh S.H."/>
            <person name="Franz C.M.A.P."/>
        </authorList>
    </citation>
    <scope>NUCLEOTIDE SEQUENCE [LARGE SCALE GENOMIC DNA]</scope>
    <source>
        <strain evidence="6 7">S16</strain>
    </source>
</reference>
<dbReference type="InterPro" id="IPR048677">
    <property type="entry name" value="TssM1_hel"/>
</dbReference>
<dbReference type="EMBL" id="VOUQ01000018">
    <property type="protein sequence ID" value="TXE27336.1"/>
    <property type="molecule type" value="Genomic_DNA"/>
</dbReference>
<feature type="transmembrane region" description="Helical" evidence="1">
    <location>
        <begin position="58"/>
        <end position="76"/>
    </location>
</feature>
<keyword evidence="1" id="KW-0812">Transmembrane</keyword>
<dbReference type="Pfam" id="PF21070">
    <property type="entry name" value="IcmF_helical"/>
    <property type="match status" value="1"/>
</dbReference>
<comment type="caution">
    <text evidence="6">The sequence shown here is derived from an EMBL/GenBank/DDBJ whole genome shotgun (WGS) entry which is preliminary data.</text>
</comment>
<dbReference type="InterPro" id="IPR010623">
    <property type="entry name" value="IcmF_C"/>
</dbReference>
<dbReference type="NCBIfam" id="TIGR03348">
    <property type="entry name" value="VI_IcmF"/>
    <property type="match status" value="1"/>
</dbReference>
<sequence length="1165" mass="130988">MLKHIIGFLRQGLQKVTFSWRLFAVVLWVIILVAVWWGGPLFTFHDVKPFASFSSRGFFTLGWLWLACIVMLWRVWRHIRHARQAQRLQENRQKDPLQAWVDGQQRFLDGWAQALKALPGQGSVYGKPWYIMLGLPGSGKSSLLHRACPPNKLNARLHSELRSRQEGQKVDCWLGDGAVVVDPDGDLLLQAEQGTENQGEQSVRLWRHLLTWLKAYRRRQPLNGLILTLDLGELARMGTSARHASAQVLRTRLMDIAGELHTRLPVYVVLTHIDMLHGAGDFFRQLDAQTRQSLLGVSFSPDTGETNSWSGELETFWDLWLSQLNAALSATMLNPPVQTPPADAFLFTRQLAGLKSFLQIYLSDVLAGEEMAGFPVRGIYLSSVYQHGVPFDGFSRATARRYRLADAAYPAARGESSVWFVRQLFTDVVFPQAHLAGESRLHQLYRRRRMSMGTGLMVLTVSLFSLGWYHYYQTNRDAGRQVLRSARQFIHARETAGPQAFGTELLPRLNLIREAALSYGDYRSKRPPFVDMGLYQGGRIGPYVETSYLALLQQQFLPAVLAGLAKDLQQAPAASEEKMSVLRVMRMTEDASGRSIPLVEQYMAWRWQKAFPEQGQIQQQLMQHLDYALRHTDWHRARVQNDPDAIAAWKPFAQPVADAQQELSRLPLYQRVYQGLMVRAAATLPPDLRVQDETGQRFDSVFVLRDAHAGTVPRLFTWSGYSDFFRGQNNALFDLTGLDAWVLGQHEQVQLSDADRSEIQRQVSDRYISDYTGHWQTLLSALDIQPFDSPEQALSVLNTITGDEQPFQHIVSLLSDNTAVRPLTGKGAAQQRDTLQRIARPFTQLDDTLKGHGDSAPLIQGVNQQLIALAQWLEQINSAGDPGAAAFKALQLRQSDPYKDPAFSLQQYARGLPAPLDRWVGQIATQVADVTTSLAMSSLNQAWSEQVLTPFNDTLADRYPFNPASSQDASLSEVTRFFAPGGTLDGFYQSSLKPLLDSGVLKQDAGNGHLQALVNQLDQAQRIREALFNAQGQPEVHFVVEPVELTASKRRSVLNLDGQLVEYSHGRRQKVPLVWPNALRDGAESKLTLIPDDGTRSPRSLGFTGPWAMFRLLDAASRTQVSRGSFDVRFGVDDGAMTWRVYSDADHSPFATGLFSQFRLPETLY</sequence>
<organism evidence="6 7">
    <name type="scientific">Serratia marcescens</name>
    <dbReference type="NCBI Taxonomy" id="615"/>
    <lineage>
        <taxon>Bacteria</taxon>
        <taxon>Pseudomonadati</taxon>
        <taxon>Pseudomonadota</taxon>
        <taxon>Gammaproteobacteria</taxon>
        <taxon>Enterobacterales</taxon>
        <taxon>Yersiniaceae</taxon>
        <taxon>Serratia</taxon>
    </lineage>
</organism>
<feature type="transmembrane region" description="Helical" evidence="1">
    <location>
        <begin position="450"/>
        <end position="471"/>
    </location>
</feature>